<feature type="domain" description="Succinylglutamate desuccinylase/Aspartoacylase catalytic" evidence="5">
    <location>
        <begin position="59"/>
        <end position="112"/>
    </location>
</feature>
<sequence>MVLPTHQQFLKKIHNALDNHTDVRMEKVGELNYKNLCEEKKYDYVKISSAPVLLTEKILLIRAGIHGNETAGVLTLMKHIGQIFDYAHERGVKLIVFPLDNPSGFEARTRYNIEGDRGDAGNNDFVRYILADGTMTDDLGSKNEFKEWKWSSDSMFRFHLPQETTLLHTELKKLPLSQIVGVIDLHGDNFINRPYAYHYAYGDVARYHVIVEKIREIVPILANEYVNSGYLNGSDFVPEVVRDGQIVLDDPDLKSDADGFIIRYEGSFPDLLHRLGAEHAITVETTGVVSEQVADEVNLIWIFGLIDLIAQGK</sequence>
<comment type="caution">
    <text evidence="6">The sequence shown here is derived from an EMBL/GenBank/DDBJ whole genome shotgun (WGS) entry which is preliminary data.</text>
</comment>
<evidence type="ECO:0000256" key="3">
    <source>
        <dbReference type="ARBA" id="ARBA00022801"/>
    </source>
</evidence>
<dbReference type="AlphaFoldDB" id="A0A1F6N0X7"/>
<evidence type="ECO:0000256" key="4">
    <source>
        <dbReference type="ARBA" id="ARBA00022833"/>
    </source>
</evidence>
<dbReference type="EMBL" id="MFQH01000024">
    <property type="protein sequence ID" value="OGH77428.1"/>
    <property type="molecule type" value="Genomic_DNA"/>
</dbReference>
<accession>A0A1F6N0X7</accession>
<protein>
    <recommendedName>
        <fullName evidence="5">Succinylglutamate desuccinylase/Aspartoacylase catalytic domain-containing protein</fullName>
    </recommendedName>
</protein>
<dbReference type="SUPFAM" id="SSF53187">
    <property type="entry name" value="Zn-dependent exopeptidases"/>
    <property type="match status" value="1"/>
</dbReference>
<dbReference type="Proteomes" id="UP000177040">
    <property type="component" value="Unassembled WGS sequence"/>
</dbReference>
<reference evidence="6 7" key="1">
    <citation type="journal article" date="2016" name="Nat. Commun.">
        <title>Thousands of microbial genomes shed light on interconnected biogeochemical processes in an aquifer system.</title>
        <authorList>
            <person name="Anantharaman K."/>
            <person name="Brown C.T."/>
            <person name="Hug L.A."/>
            <person name="Sharon I."/>
            <person name="Castelle C.J."/>
            <person name="Probst A.J."/>
            <person name="Thomas B.C."/>
            <person name="Singh A."/>
            <person name="Wilkins M.J."/>
            <person name="Karaoz U."/>
            <person name="Brodie E.L."/>
            <person name="Williams K.H."/>
            <person name="Hubbard S.S."/>
            <person name="Banfield J.F."/>
        </authorList>
    </citation>
    <scope>NUCLEOTIDE SEQUENCE [LARGE SCALE GENOMIC DNA]</scope>
</reference>
<proteinExistence type="predicted"/>
<name>A0A1F6N0X7_9BACT</name>
<keyword evidence="3" id="KW-0378">Hydrolase</keyword>
<evidence type="ECO:0000256" key="2">
    <source>
        <dbReference type="ARBA" id="ARBA00022723"/>
    </source>
</evidence>
<comment type="cofactor">
    <cofactor evidence="1">
        <name>Zn(2+)</name>
        <dbReference type="ChEBI" id="CHEBI:29105"/>
    </cofactor>
</comment>
<evidence type="ECO:0000313" key="7">
    <source>
        <dbReference type="Proteomes" id="UP000177040"/>
    </source>
</evidence>
<gene>
    <name evidence="6" type="ORF">A2983_01860</name>
</gene>
<organism evidence="6 7">
    <name type="scientific">Candidatus Magasanikbacteria bacterium RIFCSPLOWO2_01_FULL_40_15</name>
    <dbReference type="NCBI Taxonomy" id="1798686"/>
    <lineage>
        <taxon>Bacteria</taxon>
        <taxon>Candidatus Magasanikiibacteriota</taxon>
    </lineage>
</organism>
<keyword evidence="4" id="KW-0862">Zinc</keyword>
<dbReference type="Gene3D" id="3.40.630.10">
    <property type="entry name" value="Zn peptidases"/>
    <property type="match status" value="1"/>
</dbReference>
<evidence type="ECO:0000313" key="6">
    <source>
        <dbReference type="EMBL" id="OGH77428.1"/>
    </source>
</evidence>
<dbReference type="GO" id="GO:0016788">
    <property type="term" value="F:hydrolase activity, acting on ester bonds"/>
    <property type="evidence" value="ECO:0007669"/>
    <property type="project" value="InterPro"/>
</dbReference>
<evidence type="ECO:0000259" key="5">
    <source>
        <dbReference type="Pfam" id="PF24827"/>
    </source>
</evidence>
<dbReference type="Pfam" id="PF24827">
    <property type="entry name" value="AstE_AspA_cat"/>
    <property type="match status" value="1"/>
</dbReference>
<evidence type="ECO:0000256" key="1">
    <source>
        <dbReference type="ARBA" id="ARBA00001947"/>
    </source>
</evidence>
<dbReference type="GO" id="GO:0046872">
    <property type="term" value="F:metal ion binding"/>
    <property type="evidence" value="ECO:0007669"/>
    <property type="project" value="UniProtKB-KW"/>
</dbReference>
<keyword evidence="2" id="KW-0479">Metal-binding</keyword>
<dbReference type="InterPro" id="IPR055438">
    <property type="entry name" value="AstE_AspA_cat"/>
</dbReference>